<feature type="transmembrane region" description="Helical" evidence="6">
    <location>
        <begin position="6"/>
        <end position="23"/>
    </location>
</feature>
<protein>
    <recommendedName>
        <fullName evidence="5">Endopeptidase S2P</fullName>
    </recommendedName>
</protein>
<evidence type="ECO:0000313" key="9">
    <source>
        <dbReference type="Proteomes" id="UP000030669"/>
    </source>
</evidence>
<keyword evidence="3 6" id="KW-1133">Transmembrane helix</keyword>
<dbReference type="STRING" id="670483.S7PW59"/>
<evidence type="ECO:0000256" key="1">
    <source>
        <dbReference type="ARBA" id="ARBA00004127"/>
    </source>
</evidence>
<dbReference type="GeneID" id="19304654"/>
<dbReference type="OMA" id="GFDGAHI"/>
<dbReference type="KEGG" id="gtr:GLOTRDRAFT_140954"/>
<dbReference type="PANTHER" id="PTHR13325:SF3">
    <property type="entry name" value="MEMBRANE-BOUND TRANSCRIPTION FACTOR SITE-2 PROTEASE"/>
    <property type="match status" value="1"/>
</dbReference>
<evidence type="ECO:0000256" key="2">
    <source>
        <dbReference type="ARBA" id="ARBA00022692"/>
    </source>
</evidence>
<dbReference type="GO" id="GO:0031293">
    <property type="term" value="P:membrane protein intracellular domain proteolysis"/>
    <property type="evidence" value="ECO:0007669"/>
    <property type="project" value="TreeGrafter"/>
</dbReference>
<dbReference type="PANTHER" id="PTHR13325">
    <property type="entry name" value="PROTEASE M50 MEMBRANE-BOUND TRANSCRIPTION FACTOR SITE 2 PROTEASE"/>
    <property type="match status" value="1"/>
</dbReference>
<evidence type="ECO:0000256" key="3">
    <source>
        <dbReference type="ARBA" id="ARBA00022989"/>
    </source>
</evidence>
<sequence length="474" mass="51220">MFLNLVAIVALLWLAIHGLHKIFRSRRRDVLPLPTSSDRPSRVSTTAFSLFLQPVYLRIESTGLNARLETLATYLSDRKNVNVRRLVKRVYDVGAVLGVFGLALALAALTYATGETLFSVLAPANGTSPTFNNLTKRSSSDSAFAEGTTPQASSYSRVINPIIPGVTVPLSHLSILLVALFWNQIVHEAGHAIAATIETVDVLSVGASLYVVLPSAFVKLSSSNMELLSPRPRLRIIAAGAFHNLLTWFLLTMLVSSGLGRTLWTLVGYRDVSTYAVGVTGVEDGSDLGEYIAPGALITKLDDVSLGSSNSVDVWTAYLAGTVEHRSTGWCISEDWYLARPTACCEGSADASKAASQLACFRPSDGSTVGRCLDPLSIMVQEPASQRRCAVSSDCDSHATCITPDKDETLLRLTFIPEPFKSGEKDATQMLLWRGPRVEVLEQVRVGTLMPGRFYLPVGVPGLVGVCIEYISRP</sequence>
<dbReference type="AlphaFoldDB" id="S7PW59"/>
<gene>
    <name evidence="8" type="ORF">GLOTRDRAFT_140954</name>
</gene>
<comment type="subcellular location">
    <subcellularLocation>
        <location evidence="1">Endomembrane system</location>
        <topology evidence="1">Multi-pass membrane protein</topology>
    </subcellularLocation>
</comment>
<dbReference type="GO" id="GO:1905897">
    <property type="term" value="P:regulation of response to endoplasmic reticulum stress"/>
    <property type="evidence" value="ECO:0007669"/>
    <property type="project" value="TreeGrafter"/>
</dbReference>
<dbReference type="GO" id="GO:0005737">
    <property type="term" value="C:cytoplasm"/>
    <property type="evidence" value="ECO:0007669"/>
    <property type="project" value="TreeGrafter"/>
</dbReference>
<dbReference type="OrthoDB" id="7694678at2759"/>
<evidence type="ECO:0000259" key="7">
    <source>
        <dbReference type="Pfam" id="PF02163"/>
    </source>
</evidence>
<reference evidence="8 9" key="1">
    <citation type="journal article" date="2012" name="Science">
        <title>The Paleozoic origin of enzymatic lignin decomposition reconstructed from 31 fungal genomes.</title>
        <authorList>
            <person name="Floudas D."/>
            <person name="Binder M."/>
            <person name="Riley R."/>
            <person name="Barry K."/>
            <person name="Blanchette R.A."/>
            <person name="Henrissat B."/>
            <person name="Martinez A.T."/>
            <person name="Otillar R."/>
            <person name="Spatafora J.W."/>
            <person name="Yadav J.S."/>
            <person name="Aerts A."/>
            <person name="Benoit I."/>
            <person name="Boyd A."/>
            <person name="Carlson A."/>
            <person name="Copeland A."/>
            <person name="Coutinho P.M."/>
            <person name="de Vries R.P."/>
            <person name="Ferreira P."/>
            <person name="Findley K."/>
            <person name="Foster B."/>
            <person name="Gaskell J."/>
            <person name="Glotzer D."/>
            <person name="Gorecki P."/>
            <person name="Heitman J."/>
            <person name="Hesse C."/>
            <person name="Hori C."/>
            <person name="Igarashi K."/>
            <person name="Jurgens J.A."/>
            <person name="Kallen N."/>
            <person name="Kersten P."/>
            <person name="Kohler A."/>
            <person name="Kuees U."/>
            <person name="Kumar T.K.A."/>
            <person name="Kuo A."/>
            <person name="LaButti K."/>
            <person name="Larrondo L.F."/>
            <person name="Lindquist E."/>
            <person name="Ling A."/>
            <person name="Lombard V."/>
            <person name="Lucas S."/>
            <person name="Lundell T."/>
            <person name="Martin R."/>
            <person name="McLaughlin D.J."/>
            <person name="Morgenstern I."/>
            <person name="Morin E."/>
            <person name="Murat C."/>
            <person name="Nagy L.G."/>
            <person name="Nolan M."/>
            <person name="Ohm R.A."/>
            <person name="Patyshakuliyeva A."/>
            <person name="Rokas A."/>
            <person name="Ruiz-Duenas F.J."/>
            <person name="Sabat G."/>
            <person name="Salamov A."/>
            <person name="Samejima M."/>
            <person name="Schmutz J."/>
            <person name="Slot J.C."/>
            <person name="St John F."/>
            <person name="Stenlid J."/>
            <person name="Sun H."/>
            <person name="Sun S."/>
            <person name="Syed K."/>
            <person name="Tsang A."/>
            <person name="Wiebenga A."/>
            <person name="Young D."/>
            <person name="Pisabarro A."/>
            <person name="Eastwood D.C."/>
            <person name="Martin F."/>
            <person name="Cullen D."/>
            <person name="Grigoriev I.V."/>
            <person name="Hibbett D.S."/>
        </authorList>
    </citation>
    <scope>NUCLEOTIDE SEQUENCE [LARGE SCALE GENOMIC DNA]</scope>
    <source>
        <strain evidence="8 9">ATCC 11539</strain>
    </source>
</reference>
<feature type="domain" description="Peptidase M50" evidence="7">
    <location>
        <begin position="176"/>
        <end position="298"/>
    </location>
</feature>
<feature type="transmembrane region" description="Helical" evidence="6">
    <location>
        <begin position="90"/>
        <end position="112"/>
    </location>
</feature>
<dbReference type="GO" id="GO:0016020">
    <property type="term" value="C:membrane"/>
    <property type="evidence" value="ECO:0007669"/>
    <property type="project" value="InterPro"/>
</dbReference>
<dbReference type="RefSeq" id="XP_007870003.1">
    <property type="nucleotide sequence ID" value="XM_007871812.1"/>
</dbReference>
<dbReference type="eggNOG" id="KOG2921">
    <property type="taxonomic scope" value="Eukaryota"/>
</dbReference>
<keyword evidence="2 6" id="KW-0812">Transmembrane</keyword>
<keyword evidence="4 6" id="KW-0472">Membrane</keyword>
<dbReference type="PRINTS" id="PR01000">
    <property type="entry name" value="SREBPS2PTASE"/>
</dbReference>
<name>S7PW59_GLOTA</name>
<dbReference type="InterPro" id="IPR001193">
    <property type="entry name" value="MBTPS2"/>
</dbReference>
<proteinExistence type="predicted"/>
<dbReference type="Proteomes" id="UP000030669">
    <property type="component" value="Unassembled WGS sequence"/>
</dbReference>
<dbReference type="GO" id="GO:0012505">
    <property type="term" value="C:endomembrane system"/>
    <property type="evidence" value="ECO:0007669"/>
    <property type="project" value="UniProtKB-SubCell"/>
</dbReference>
<evidence type="ECO:0000256" key="5">
    <source>
        <dbReference type="ARBA" id="ARBA00032658"/>
    </source>
</evidence>
<evidence type="ECO:0000256" key="6">
    <source>
        <dbReference type="SAM" id="Phobius"/>
    </source>
</evidence>
<dbReference type="EMBL" id="KB469310">
    <property type="protein sequence ID" value="EPQ51547.1"/>
    <property type="molecule type" value="Genomic_DNA"/>
</dbReference>
<dbReference type="InterPro" id="IPR008915">
    <property type="entry name" value="Peptidase_M50"/>
</dbReference>
<accession>S7PW59</accession>
<evidence type="ECO:0000256" key="4">
    <source>
        <dbReference type="ARBA" id="ARBA00023136"/>
    </source>
</evidence>
<dbReference type="GO" id="GO:0004222">
    <property type="term" value="F:metalloendopeptidase activity"/>
    <property type="evidence" value="ECO:0007669"/>
    <property type="project" value="InterPro"/>
</dbReference>
<organism evidence="8 9">
    <name type="scientific">Gloeophyllum trabeum (strain ATCC 11539 / FP-39264 / Madison 617)</name>
    <name type="common">Brown rot fungus</name>
    <dbReference type="NCBI Taxonomy" id="670483"/>
    <lineage>
        <taxon>Eukaryota</taxon>
        <taxon>Fungi</taxon>
        <taxon>Dikarya</taxon>
        <taxon>Basidiomycota</taxon>
        <taxon>Agaricomycotina</taxon>
        <taxon>Agaricomycetes</taxon>
        <taxon>Gloeophyllales</taxon>
        <taxon>Gloeophyllaceae</taxon>
        <taxon>Gloeophyllum</taxon>
    </lineage>
</organism>
<evidence type="ECO:0000313" key="8">
    <source>
        <dbReference type="EMBL" id="EPQ51547.1"/>
    </source>
</evidence>
<dbReference type="Pfam" id="PF02163">
    <property type="entry name" value="Peptidase_M50"/>
    <property type="match status" value="1"/>
</dbReference>
<keyword evidence="9" id="KW-1185">Reference proteome</keyword>
<dbReference type="HOGENOM" id="CLU_021808_0_0_1"/>